<evidence type="ECO:0000256" key="1">
    <source>
        <dbReference type="ARBA" id="ARBA00022754"/>
    </source>
</evidence>
<dbReference type="Gene3D" id="1.20.5.500">
    <property type="entry name" value="Single helix bin"/>
    <property type="match status" value="1"/>
</dbReference>
<dbReference type="InterPro" id="IPR039008">
    <property type="entry name" value="IF_rod_dom"/>
</dbReference>
<reference evidence="5 6" key="1">
    <citation type="journal article" date="2008" name="Nature">
        <title>Genome analysis of the platypus reveals unique signatures of evolution.</title>
        <authorList>
            <person name="Warren W.C."/>
            <person name="Hillier L.W."/>
            <person name="Marshall Graves J.A."/>
            <person name="Birney E."/>
            <person name="Ponting C.P."/>
            <person name="Grutzner F."/>
            <person name="Belov K."/>
            <person name="Miller W."/>
            <person name="Clarke L."/>
            <person name="Chinwalla A.T."/>
            <person name="Yang S.P."/>
            <person name="Heger A."/>
            <person name="Locke D.P."/>
            <person name="Miethke P."/>
            <person name="Waters P.D."/>
            <person name="Veyrunes F."/>
            <person name="Fulton L."/>
            <person name="Fulton B."/>
            <person name="Graves T."/>
            <person name="Wallis J."/>
            <person name="Puente X.S."/>
            <person name="Lopez-Otin C."/>
            <person name="Ordonez G.R."/>
            <person name="Eichler E.E."/>
            <person name="Chen L."/>
            <person name="Cheng Z."/>
            <person name="Deakin J.E."/>
            <person name="Alsop A."/>
            <person name="Thompson K."/>
            <person name="Kirby P."/>
            <person name="Papenfuss A.T."/>
            <person name="Wakefield M.J."/>
            <person name="Olender T."/>
            <person name="Lancet D."/>
            <person name="Huttley G.A."/>
            <person name="Smit A.F."/>
            <person name="Pask A."/>
            <person name="Temple-Smith P."/>
            <person name="Batzer M.A."/>
            <person name="Walker J.A."/>
            <person name="Konkel M.K."/>
            <person name="Harris R.S."/>
            <person name="Whittington C.M."/>
            <person name="Wong E.S."/>
            <person name="Gemmell N.J."/>
            <person name="Buschiazzo E."/>
            <person name="Vargas Jentzsch I.M."/>
            <person name="Merkel A."/>
            <person name="Schmitz J."/>
            <person name="Zemann A."/>
            <person name="Churakov G."/>
            <person name="Kriegs J.O."/>
            <person name="Brosius J."/>
            <person name="Murchison E.P."/>
            <person name="Sachidanandam R."/>
            <person name="Smith C."/>
            <person name="Hannon G.J."/>
            <person name="Tsend-Ayush E."/>
            <person name="McMillan D."/>
            <person name="Attenborough R."/>
            <person name="Rens W."/>
            <person name="Ferguson-Smith M."/>
            <person name="Lefevre C.M."/>
            <person name="Sharp J.A."/>
            <person name="Nicholas K.R."/>
            <person name="Ray D.A."/>
            <person name="Kube M."/>
            <person name="Reinhardt R."/>
            <person name="Pringle T.H."/>
            <person name="Taylor J."/>
            <person name="Jones R.C."/>
            <person name="Nixon B."/>
            <person name="Dacheux J.L."/>
            <person name="Niwa H."/>
            <person name="Sekita Y."/>
            <person name="Huang X."/>
            <person name="Stark A."/>
            <person name="Kheradpour P."/>
            <person name="Kellis M."/>
            <person name="Flicek P."/>
            <person name="Chen Y."/>
            <person name="Webber C."/>
            <person name="Hardison R."/>
            <person name="Nelson J."/>
            <person name="Hallsworth-Pepin K."/>
            <person name="Delehaunty K."/>
            <person name="Markovic C."/>
            <person name="Minx P."/>
            <person name="Feng Y."/>
            <person name="Kremitzki C."/>
            <person name="Mitreva M."/>
            <person name="Glasscock J."/>
            <person name="Wylie T."/>
            <person name="Wohldmann P."/>
            <person name="Thiru P."/>
            <person name="Nhan M.N."/>
            <person name="Pohl C.S."/>
            <person name="Smith S.M."/>
            <person name="Hou S."/>
            <person name="Nefedov M."/>
            <person name="de Jong P.J."/>
            <person name="Renfree M.B."/>
            <person name="Mardis E.R."/>
            <person name="Wilson R.K."/>
        </authorList>
    </citation>
    <scope>NUCLEOTIDE SEQUENCE [LARGE SCALE GENOMIC DNA]</scope>
    <source>
        <strain evidence="5 6">Glennie</strain>
    </source>
</reference>
<dbReference type="Proteomes" id="UP000002279">
    <property type="component" value="Chromosome 11"/>
</dbReference>
<keyword evidence="2" id="KW-0175">Coiled coil</keyword>
<dbReference type="AlphaFoldDB" id="A0A6I8NTF8"/>
<reference evidence="5" key="3">
    <citation type="submission" date="2025-09" db="UniProtKB">
        <authorList>
            <consortium name="Ensembl"/>
        </authorList>
    </citation>
    <scope>IDENTIFICATION</scope>
    <source>
        <strain evidence="5">Glennie</strain>
    </source>
</reference>
<dbReference type="InterPro" id="IPR050405">
    <property type="entry name" value="Intermediate_filament"/>
</dbReference>
<dbReference type="Ensembl" id="ENSOANT00000061918.1">
    <property type="protein sequence ID" value="ENSOANP00000043838.1"/>
    <property type="gene ID" value="ENSOANG00000037388.1"/>
</dbReference>
<evidence type="ECO:0000313" key="5">
    <source>
        <dbReference type="Ensembl" id="ENSOANP00000043838.1"/>
    </source>
</evidence>
<dbReference type="GO" id="GO:0005882">
    <property type="term" value="C:intermediate filament"/>
    <property type="evidence" value="ECO:0007669"/>
    <property type="project" value="UniProtKB-KW"/>
</dbReference>
<organism evidence="5 6">
    <name type="scientific">Ornithorhynchus anatinus</name>
    <name type="common">Duckbill platypus</name>
    <dbReference type="NCBI Taxonomy" id="9258"/>
    <lineage>
        <taxon>Eukaryota</taxon>
        <taxon>Metazoa</taxon>
        <taxon>Chordata</taxon>
        <taxon>Craniata</taxon>
        <taxon>Vertebrata</taxon>
        <taxon>Euteleostomi</taxon>
        <taxon>Mammalia</taxon>
        <taxon>Monotremata</taxon>
        <taxon>Ornithorhynchidae</taxon>
        <taxon>Ornithorhynchus</taxon>
    </lineage>
</organism>
<keyword evidence="6" id="KW-1185">Reference proteome</keyword>
<feature type="domain" description="IF rod" evidence="4">
    <location>
        <begin position="2"/>
        <end position="68"/>
    </location>
</feature>
<evidence type="ECO:0000256" key="2">
    <source>
        <dbReference type="ARBA" id="ARBA00023054"/>
    </source>
</evidence>
<proteinExistence type="predicted"/>
<sequence>MHETEEWYGAKFADLTDSAARNAEALRQARREANGYRRQPQALGGEMEALRGTKESLERQVRELEGRGGPAGGGPAESRGADVPAPAGLPGAAQGQAGPGRRDHHLPPAPGGRGEPVSPHP</sequence>
<keyword evidence="1" id="KW-0403">Intermediate filament</keyword>
<feature type="compositionally biased region" description="Basic and acidic residues" evidence="3">
    <location>
        <begin position="48"/>
        <end position="66"/>
    </location>
</feature>
<accession>A0A6I8NTF8</accession>
<reference evidence="5" key="2">
    <citation type="submission" date="2025-08" db="UniProtKB">
        <authorList>
            <consortium name="Ensembl"/>
        </authorList>
    </citation>
    <scope>IDENTIFICATION</scope>
    <source>
        <strain evidence="5">Glennie</strain>
    </source>
</reference>
<protein>
    <recommendedName>
        <fullName evidence="4">IF rod domain-containing protein</fullName>
    </recommendedName>
</protein>
<dbReference type="Bgee" id="ENSOANG00000037388">
    <property type="expression patterns" value="Expressed in testis"/>
</dbReference>
<feature type="region of interest" description="Disordered" evidence="3">
    <location>
        <begin position="31"/>
        <end position="121"/>
    </location>
</feature>
<evidence type="ECO:0000259" key="4">
    <source>
        <dbReference type="Pfam" id="PF00038"/>
    </source>
</evidence>
<evidence type="ECO:0000256" key="3">
    <source>
        <dbReference type="SAM" id="MobiDB-lite"/>
    </source>
</evidence>
<dbReference type="Pfam" id="PF00038">
    <property type="entry name" value="Filament"/>
    <property type="match status" value="1"/>
</dbReference>
<evidence type="ECO:0000313" key="6">
    <source>
        <dbReference type="Proteomes" id="UP000002279"/>
    </source>
</evidence>
<feature type="compositionally biased region" description="Low complexity" evidence="3">
    <location>
        <begin position="76"/>
        <end position="96"/>
    </location>
</feature>
<name>A0A6I8NTF8_ORNAN</name>
<dbReference type="PANTHER" id="PTHR45652:SF9">
    <property type="entry name" value="GLIAL FIBRILLARY ACIDIC PROTEIN"/>
    <property type="match status" value="1"/>
</dbReference>
<dbReference type="GeneTree" id="ENSGT00940000159539"/>
<dbReference type="PANTHER" id="PTHR45652">
    <property type="entry name" value="GLIAL FIBRILLARY ACIDIC PROTEIN"/>
    <property type="match status" value="1"/>
</dbReference>